<gene>
    <name evidence="1" type="ORF">D1832_00775</name>
</gene>
<proteinExistence type="predicted"/>
<dbReference type="Proteomes" id="UP000285376">
    <property type="component" value="Unassembled WGS sequence"/>
</dbReference>
<sequence length="119" mass="13174">MSQTLKPSTAAQKLGILLTAAPEDFQNTPITRAQLDALRADPPAWLIDLRRNGPFPREVTAAKLGISHSGLRRSGVTEPLNADQVGELLTDPPEWLVHERQVHRNVIAENARLKERQKG</sequence>
<comment type="caution">
    <text evidence="1">The sequence shown here is derived from an EMBL/GenBank/DDBJ whole genome shotgun (WGS) entry which is preliminary data.</text>
</comment>
<dbReference type="InterPro" id="IPR046039">
    <property type="entry name" value="DUF5997"/>
</dbReference>
<dbReference type="EMBL" id="QWLM01000001">
    <property type="protein sequence ID" value="RHW48008.1"/>
    <property type="molecule type" value="Genomic_DNA"/>
</dbReference>
<reference evidence="1 2" key="1">
    <citation type="submission" date="2018-08" db="EMBL/GenBank/DDBJ databases">
        <title>Whole genome sequence analysis of Dermacoccus abyssi bacteria isolated from Deep Mariana trench Micromonospora spp reveals genes involved in the environmental adaptation and production of secondary metabolites.</title>
        <authorList>
            <person name="Abdel-Mageed W.M."/>
            <person name="Lehri B."/>
            <person name="Nouioui I."/>
            <person name="Goodfellow I."/>
            <person name="Jaspars M."/>
            <person name="Karlyshev A."/>
        </authorList>
    </citation>
    <scope>NUCLEOTIDE SEQUENCE [LARGE SCALE GENOMIC DNA]</scope>
    <source>
        <strain evidence="1 2">MT1.1</strain>
    </source>
</reference>
<protein>
    <submittedName>
        <fullName evidence="1">Uncharacterized protein</fullName>
    </submittedName>
</protein>
<accession>A0A417ZBJ0</accession>
<dbReference type="Pfam" id="PF19460">
    <property type="entry name" value="DUF5997"/>
    <property type="match status" value="1"/>
</dbReference>
<dbReference type="AlphaFoldDB" id="A0A417ZBJ0"/>
<evidence type="ECO:0000313" key="2">
    <source>
        <dbReference type="Proteomes" id="UP000285376"/>
    </source>
</evidence>
<organism evidence="1 2">
    <name type="scientific">Dermacoccus abyssi</name>
    <dbReference type="NCBI Taxonomy" id="322596"/>
    <lineage>
        <taxon>Bacteria</taxon>
        <taxon>Bacillati</taxon>
        <taxon>Actinomycetota</taxon>
        <taxon>Actinomycetes</taxon>
        <taxon>Micrococcales</taxon>
        <taxon>Dermacoccaceae</taxon>
        <taxon>Dermacoccus</taxon>
    </lineage>
</organism>
<dbReference type="RefSeq" id="WP_118912202.1">
    <property type="nucleotide sequence ID" value="NZ_CBCRVH010000001.1"/>
</dbReference>
<evidence type="ECO:0000313" key="1">
    <source>
        <dbReference type="EMBL" id="RHW48008.1"/>
    </source>
</evidence>
<name>A0A417ZBJ0_9MICO</name>